<proteinExistence type="predicted"/>
<protein>
    <submittedName>
        <fullName evidence="2">Uncharacterized protein</fullName>
    </submittedName>
</protein>
<feature type="region of interest" description="Disordered" evidence="1">
    <location>
        <begin position="30"/>
        <end position="52"/>
    </location>
</feature>
<dbReference type="Proteomes" id="UP000316079">
    <property type="component" value="Unassembled WGS sequence"/>
</dbReference>
<evidence type="ECO:0000256" key="1">
    <source>
        <dbReference type="SAM" id="MobiDB-lite"/>
    </source>
</evidence>
<keyword evidence="3" id="KW-1185">Reference proteome</keyword>
<evidence type="ECO:0000313" key="3">
    <source>
        <dbReference type="Proteomes" id="UP000316079"/>
    </source>
</evidence>
<accession>A0A553QTG6</accession>
<dbReference type="OrthoDB" id="438179at2759"/>
<dbReference type="EMBL" id="SRMA01025559">
    <property type="protein sequence ID" value="TRY93244.1"/>
    <property type="molecule type" value="Genomic_DNA"/>
</dbReference>
<name>A0A553QTG6_9TELE</name>
<evidence type="ECO:0000313" key="2">
    <source>
        <dbReference type="EMBL" id="TRY93244.1"/>
    </source>
</evidence>
<organism evidence="2 3">
    <name type="scientific">Danionella cerebrum</name>
    <dbReference type="NCBI Taxonomy" id="2873325"/>
    <lineage>
        <taxon>Eukaryota</taxon>
        <taxon>Metazoa</taxon>
        <taxon>Chordata</taxon>
        <taxon>Craniata</taxon>
        <taxon>Vertebrata</taxon>
        <taxon>Euteleostomi</taxon>
        <taxon>Actinopterygii</taxon>
        <taxon>Neopterygii</taxon>
        <taxon>Teleostei</taxon>
        <taxon>Ostariophysi</taxon>
        <taxon>Cypriniformes</taxon>
        <taxon>Danionidae</taxon>
        <taxon>Danioninae</taxon>
        <taxon>Danionella</taxon>
    </lineage>
</organism>
<reference evidence="2 3" key="1">
    <citation type="journal article" date="2019" name="Sci. Data">
        <title>Hybrid genome assembly and annotation of Danionella translucida.</title>
        <authorList>
            <person name="Kadobianskyi M."/>
            <person name="Schulze L."/>
            <person name="Schuelke M."/>
            <person name="Judkewitz B."/>
        </authorList>
    </citation>
    <scope>NUCLEOTIDE SEQUENCE [LARGE SCALE GENOMIC DNA]</scope>
    <source>
        <strain evidence="3">Bolton</strain>
        <tissue evidence="2">Whole-body</tissue>
    </source>
</reference>
<dbReference type="AlphaFoldDB" id="A0A553QTG6"/>
<comment type="caution">
    <text evidence="2">The sequence shown here is derived from an EMBL/GenBank/DDBJ whole genome shotgun (WGS) entry which is preliminary data.</text>
</comment>
<gene>
    <name evidence="2" type="ORF">DNTS_000089</name>
</gene>
<sequence>MKNYFVRCIVGLPTSVKLVDKETLLKEKEEKKRVEDEKKKKKEEAARKKQEQEMAKLAKMKLKPCEMFRSETDKYSGFDETGFPSMDAEGKELSKGQIKKLRKLYEAQEKLHNEYLQSTLNGS</sequence>